<sequence length="210" mass="23635">MLQNCSLSSLTPRGCGHCMESYSVRPYCAEYTATLECGLQLKCRTSCSHPTLLRNSSMNRTRNGSKPGSLRFTALANAVRLIRVIGQLTEYRSCVRLSRPLERTPKIEICVSKCASIPRLLAFDRGSARADPSERRRVRPTCPRLPCARVEGFKAIKLLLTRPAFVCDFDEFPGARARINAERLWACVKFALPFLLTGLYHGLQQRVLRI</sequence>
<evidence type="ECO:0000313" key="2">
    <source>
        <dbReference type="Proteomes" id="UP000299102"/>
    </source>
</evidence>
<gene>
    <name evidence="1" type="ORF">EVAR_50698_1</name>
</gene>
<proteinExistence type="predicted"/>
<dbReference type="EMBL" id="BGZK01001331">
    <property type="protein sequence ID" value="GBP77438.1"/>
    <property type="molecule type" value="Genomic_DNA"/>
</dbReference>
<evidence type="ECO:0000313" key="1">
    <source>
        <dbReference type="EMBL" id="GBP77438.1"/>
    </source>
</evidence>
<dbReference type="AlphaFoldDB" id="A0A4C1YMR2"/>
<protein>
    <submittedName>
        <fullName evidence="1">Uncharacterized protein</fullName>
    </submittedName>
</protein>
<organism evidence="1 2">
    <name type="scientific">Eumeta variegata</name>
    <name type="common">Bagworm moth</name>
    <name type="synonym">Eumeta japonica</name>
    <dbReference type="NCBI Taxonomy" id="151549"/>
    <lineage>
        <taxon>Eukaryota</taxon>
        <taxon>Metazoa</taxon>
        <taxon>Ecdysozoa</taxon>
        <taxon>Arthropoda</taxon>
        <taxon>Hexapoda</taxon>
        <taxon>Insecta</taxon>
        <taxon>Pterygota</taxon>
        <taxon>Neoptera</taxon>
        <taxon>Endopterygota</taxon>
        <taxon>Lepidoptera</taxon>
        <taxon>Glossata</taxon>
        <taxon>Ditrysia</taxon>
        <taxon>Tineoidea</taxon>
        <taxon>Psychidae</taxon>
        <taxon>Oiketicinae</taxon>
        <taxon>Eumeta</taxon>
    </lineage>
</organism>
<accession>A0A4C1YMR2</accession>
<name>A0A4C1YMR2_EUMVA</name>
<keyword evidence="2" id="KW-1185">Reference proteome</keyword>
<reference evidence="1 2" key="1">
    <citation type="journal article" date="2019" name="Commun. Biol.">
        <title>The bagworm genome reveals a unique fibroin gene that provides high tensile strength.</title>
        <authorList>
            <person name="Kono N."/>
            <person name="Nakamura H."/>
            <person name="Ohtoshi R."/>
            <person name="Tomita M."/>
            <person name="Numata K."/>
            <person name="Arakawa K."/>
        </authorList>
    </citation>
    <scope>NUCLEOTIDE SEQUENCE [LARGE SCALE GENOMIC DNA]</scope>
</reference>
<comment type="caution">
    <text evidence="1">The sequence shown here is derived from an EMBL/GenBank/DDBJ whole genome shotgun (WGS) entry which is preliminary data.</text>
</comment>
<dbReference type="Proteomes" id="UP000299102">
    <property type="component" value="Unassembled WGS sequence"/>
</dbReference>